<evidence type="ECO:0000256" key="10">
    <source>
        <dbReference type="SAM" id="SignalP"/>
    </source>
</evidence>
<keyword evidence="5 9" id="KW-0798">TonB box</keyword>
<evidence type="ECO:0000256" key="5">
    <source>
        <dbReference type="ARBA" id="ARBA00023077"/>
    </source>
</evidence>
<evidence type="ECO:0000256" key="4">
    <source>
        <dbReference type="ARBA" id="ARBA00022692"/>
    </source>
</evidence>
<reference evidence="13 14" key="1">
    <citation type="journal article" date="2014" name="Int. J. Syst. Evol. Microbiol.">
        <title>Complete genome sequence of Corynebacterium casei LMG S-19264T (=DSM 44701T), isolated from a smear-ripened cheese.</title>
        <authorList>
            <consortium name="US DOE Joint Genome Institute (JGI-PGF)"/>
            <person name="Walter F."/>
            <person name="Albersmeier A."/>
            <person name="Kalinowski J."/>
            <person name="Ruckert C."/>
        </authorList>
    </citation>
    <scope>NUCLEOTIDE SEQUENCE [LARGE SCALE GENOMIC DNA]</scope>
    <source>
        <strain evidence="13 14">KCTC 12866</strain>
    </source>
</reference>
<feature type="signal peptide" evidence="10">
    <location>
        <begin position="1"/>
        <end position="17"/>
    </location>
</feature>
<keyword evidence="10" id="KW-0732">Signal</keyword>
<dbReference type="Gene3D" id="3.55.50.30">
    <property type="match status" value="1"/>
</dbReference>
<dbReference type="FunFam" id="2.170.130.10:FF:000003">
    <property type="entry name" value="SusC/RagA family TonB-linked outer membrane protein"/>
    <property type="match status" value="1"/>
</dbReference>
<keyword evidence="3 8" id="KW-1134">Transmembrane beta strand</keyword>
<dbReference type="Gene3D" id="2.40.170.20">
    <property type="entry name" value="TonB-dependent receptor, beta-barrel domain"/>
    <property type="match status" value="1"/>
</dbReference>
<dbReference type="InterPro" id="IPR036942">
    <property type="entry name" value="Beta-barrel_TonB_sf"/>
</dbReference>
<dbReference type="RefSeq" id="WP_229580201.1">
    <property type="nucleotide sequence ID" value="NZ_BMXF01000001.1"/>
</dbReference>
<keyword evidence="2 8" id="KW-0813">Transport</keyword>
<evidence type="ECO:0000256" key="9">
    <source>
        <dbReference type="RuleBase" id="RU003357"/>
    </source>
</evidence>
<dbReference type="AlphaFoldDB" id="A0A8J3D1S8"/>
<comment type="caution">
    <text evidence="13">The sequence shown here is derived from an EMBL/GenBank/DDBJ whole genome shotgun (WGS) entry which is preliminary data.</text>
</comment>
<feature type="chain" id="PRO_5035257840" evidence="10">
    <location>
        <begin position="18"/>
        <end position="1122"/>
    </location>
</feature>
<dbReference type="InterPro" id="IPR023997">
    <property type="entry name" value="TonB-dep_OMP_SusC/RagA_CS"/>
</dbReference>
<feature type="domain" description="TonB-dependent receptor plug" evidence="12">
    <location>
        <begin position="217"/>
        <end position="323"/>
    </location>
</feature>
<keyword evidence="4 8" id="KW-0812">Transmembrane</keyword>
<evidence type="ECO:0000256" key="1">
    <source>
        <dbReference type="ARBA" id="ARBA00004571"/>
    </source>
</evidence>
<dbReference type="NCBIfam" id="TIGR04056">
    <property type="entry name" value="OMP_RagA_SusC"/>
    <property type="match status" value="1"/>
</dbReference>
<dbReference type="Gene3D" id="2.60.40.1120">
    <property type="entry name" value="Carboxypeptidase-like, regulatory domain"/>
    <property type="match status" value="1"/>
</dbReference>
<keyword evidence="6 8" id="KW-0472">Membrane</keyword>
<sequence>MKLTAALLWVAMMGVSAEGFSQKDRMDVHLKNGNLAQLFRQIQEQTDYLIFYKDKMLEETPANALNLDMTNEKVSVILEKALRQSGLTYQLSGRQIVIVPIAKERRSTAPVSQPKAEPEPVLADPLRLVSGMVKDAKGQPLPGATVKIKGTLRGTSTNGEGHFSIEAEEGEVLQISYIGFLGKEVKIGSQTSLTIQLQEDVAGLEELVVVGYGVQKKVNITGSVSSIDAEDIESRPVTSVTSALQGLMPGVTVRNSTALPGQGAGSIRIRGIGTLGDSEPLVVIDGIPGGNLSILNPDDIQSISVLKDAASSSIYGVRGANGVILVTTKKGKEGTQPNISYGGYFGLQTPTALPDFLGSPQYMQLLNEAQRNVGRNPTYTDAEIEIARNGSDPNYYANTNWIEEIYTPSAPQQNHNLSINGGASNLNYYVSYGLLKEGGLITGDNYSANRHNIRVRLNTTLIDRIQLDANLGYIDRSYSGSSEGVGAGSGPIYAAHQILPLVPVRFTTGGWGYIGGQRNPIAVTTDGGTNTFGSQEFTGNLNATIKITDGLSLRGQYGLIQSNSSRTIFNKTINYYSPDDGSLIYQTNPVNKIDVRDYISRYQTFIGVLQYDKNFSDIHTINAILGASQEKTVGSSFGATRTNLASQDVPSINIGTENQLNFGGAAHNALQSLFGRVNYGFRSKYLAEVNFRYDGSSRFAPDVRWNLFTSASLGWVFSEEKFFKGLTDVIESGKLRASYGSQGNDRVGSDYAYLATLGPVNNVFPIGNAYTIGYRQQSIPNRLLTWESVIKKNIGLDLVFLGGRLGVTADVFENNTNDILLSVPLPDVLGVGTSYPPQNAGKVQNRGWEIQASWRDQIGDFRYAINSNLSDVKNKVVSLGGVPPTIGDRIRMVGEPIDAFYGLVAERMAQESDFTYDAETQKYTPNFPIIAGDPVAPGDVIYQDLDGDGVISLDKDRKVIGNAIPRFTYGFRTELGWKGIDFSFFLQGVGKVDGYLQGASRHALINEGSLPQTVHLDRWTPENTDASYPRLTYQQSYNQRLSTYWLEDASYLRLKNIQLGYTLPATLTQKFRVSRLRVYASADNLLTKSDFFYGYDPETPVTSGGFYPQVKTFVFGLNINLK</sequence>
<dbReference type="NCBIfam" id="TIGR04057">
    <property type="entry name" value="SusC_RagA_signa"/>
    <property type="match status" value="1"/>
</dbReference>
<dbReference type="InterPro" id="IPR000531">
    <property type="entry name" value="Beta-barrel_TonB"/>
</dbReference>
<evidence type="ECO:0000259" key="12">
    <source>
        <dbReference type="Pfam" id="PF07715"/>
    </source>
</evidence>
<dbReference type="InterPro" id="IPR008969">
    <property type="entry name" value="CarboxyPept-like_regulatory"/>
</dbReference>
<dbReference type="InterPro" id="IPR023996">
    <property type="entry name" value="TonB-dep_OMP_SusC/RagA"/>
</dbReference>
<organism evidence="13 14">
    <name type="scientific">Persicitalea jodogahamensis</name>
    <dbReference type="NCBI Taxonomy" id="402147"/>
    <lineage>
        <taxon>Bacteria</taxon>
        <taxon>Pseudomonadati</taxon>
        <taxon>Bacteroidota</taxon>
        <taxon>Cytophagia</taxon>
        <taxon>Cytophagales</taxon>
        <taxon>Spirosomataceae</taxon>
        <taxon>Persicitalea</taxon>
    </lineage>
</organism>
<evidence type="ECO:0000256" key="8">
    <source>
        <dbReference type="PROSITE-ProRule" id="PRU01360"/>
    </source>
</evidence>
<dbReference type="Pfam" id="PF07715">
    <property type="entry name" value="Plug"/>
    <property type="match status" value="1"/>
</dbReference>
<dbReference type="GO" id="GO:0009279">
    <property type="term" value="C:cell outer membrane"/>
    <property type="evidence" value="ECO:0007669"/>
    <property type="project" value="UniProtKB-SubCell"/>
</dbReference>
<protein>
    <submittedName>
        <fullName evidence="13">SusC/RagA family TonB-linked outer membrane protein</fullName>
    </submittedName>
</protein>
<comment type="similarity">
    <text evidence="8 9">Belongs to the TonB-dependent receptor family.</text>
</comment>
<evidence type="ECO:0000313" key="14">
    <source>
        <dbReference type="Proteomes" id="UP000598271"/>
    </source>
</evidence>
<dbReference type="SUPFAM" id="SSF49464">
    <property type="entry name" value="Carboxypeptidase regulatory domain-like"/>
    <property type="match status" value="1"/>
</dbReference>
<evidence type="ECO:0000259" key="11">
    <source>
        <dbReference type="Pfam" id="PF00593"/>
    </source>
</evidence>
<keyword evidence="14" id="KW-1185">Reference proteome</keyword>
<dbReference type="InterPro" id="IPR039426">
    <property type="entry name" value="TonB-dep_rcpt-like"/>
</dbReference>
<comment type="subcellular location">
    <subcellularLocation>
        <location evidence="1 8">Cell outer membrane</location>
        <topology evidence="1 8">Multi-pass membrane protein</topology>
    </subcellularLocation>
</comment>
<dbReference type="Proteomes" id="UP000598271">
    <property type="component" value="Unassembled WGS sequence"/>
</dbReference>
<evidence type="ECO:0000256" key="3">
    <source>
        <dbReference type="ARBA" id="ARBA00022452"/>
    </source>
</evidence>
<dbReference type="Pfam" id="PF13715">
    <property type="entry name" value="CarbopepD_reg_2"/>
    <property type="match status" value="1"/>
</dbReference>
<dbReference type="SUPFAM" id="SSF56935">
    <property type="entry name" value="Porins"/>
    <property type="match status" value="1"/>
</dbReference>
<evidence type="ECO:0000256" key="2">
    <source>
        <dbReference type="ARBA" id="ARBA00022448"/>
    </source>
</evidence>
<dbReference type="InterPro" id="IPR037066">
    <property type="entry name" value="Plug_dom_sf"/>
</dbReference>
<proteinExistence type="inferred from homology"/>
<evidence type="ECO:0000313" key="13">
    <source>
        <dbReference type="EMBL" id="GHB54424.1"/>
    </source>
</evidence>
<dbReference type="EMBL" id="BMXF01000001">
    <property type="protein sequence ID" value="GHB54424.1"/>
    <property type="molecule type" value="Genomic_DNA"/>
</dbReference>
<accession>A0A8J3D1S8</accession>
<evidence type="ECO:0000256" key="7">
    <source>
        <dbReference type="ARBA" id="ARBA00023237"/>
    </source>
</evidence>
<dbReference type="Gene3D" id="2.170.130.10">
    <property type="entry name" value="TonB-dependent receptor, plug domain"/>
    <property type="match status" value="1"/>
</dbReference>
<keyword evidence="7 8" id="KW-0998">Cell outer membrane</keyword>
<feature type="domain" description="TonB-dependent receptor-like beta-barrel" evidence="11">
    <location>
        <begin position="574"/>
        <end position="1085"/>
    </location>
</feature>
<dbReference type="PROSITE" id="PS52016">
    <property type="entry name" value="TONB_DEPENDENT_REC_3"/>
    <property type="match status" value="1"/>
</dbReference>
<dbReference type="Pfam" id="PF00593">
    <property type="entry name" value="TonB_dep_Rec_b-barrel"/>
    <property type="match status" value="1"/>
</dbReference>
<gene>
    <name evidence="13" type="ORF">GCM10007390_04280</name>
</gene>
<name>A0A8J3D1S8_9BACT</name>
<dbReference type="InterPro" id="IPR012910">
    <property type="entry name" value="Plug_dom"/>
</dbReference>
<evidence type="ECO:0000256" key="6">
    <source>
        <dbReference type="ARBA" id="ARBA00023136"/>
    </source>
</evidence>